<dbReference type="KEGG" id="ccp:CHC_T00003525001"/>
<proteinExistence type="predicted"/>
<dbReference type="AlphaFoldDB" id="R7QA84"/>
<dbReference type="Gramene" id="CDF34954">
    <property type="protein sequence ID" value="CDF34954"/>
    <property type="gene ID" value="CHC_T00003525001"/>
</dbReference>
<name>R7QA84_CHOCR</name>
<dbReference type="RefSeq" id="XP_005714773.1">
    <property type="nucleotide sequence ID" value="XM_005714716.1"/>
</dbReference>
<dbReference type="Proteomes" id="UP000012073">
    <property type="component" value="Unassembled WGS sequence"/>
</dbReference>
<dbReference type="GeneID" id="17322488"/>
<sequence length="37" mass="4294">MKSSSWLQSYVELCWFLAIPALLQQHRMTVKRAVQGS</sequence>
<reference evidence="2" key="1">
    <citation type="journal article" date="2013" name="Proc. Natl. Acad. Sci. U.S.A.">
        <title>Genome structure and metabolic features in the red seaweed Chondrus crispus shed light on evolution of the Archaeplastida.</title>
        <authorList>
            <person name="Collen J."/>
            <person name="Porcel B."/>
            <person name="Carre W."/>
            <person name="Ball S.G."/>
            <person name="Chaparro C."/>
            <person name="Tonon T."/>
            <person name="Barbeyron T."/>
            <person name="Michel G."/>
            <person name="Noel B."/>
            <person name="Valentin K."/>
            <person name="Elias M."/>
            <person name="Artiguenave F."/>
            <person name="Arun A."/>
            <person name="Aury J.M."/>
            <person name="Barbosa-Neto J.F."/>
            <person name="Bothwell J.H."/>
            <person name="Bouget F.Y."/>
            <person name="Brillet L."/>
            <person name="Cabello-Hurtado F."/>
            <person name="Capella-Gutierrez S."/>
            <person name="Charrier B."/>
            <person name="Cladiere L."/>
            <person name="Cock J.M."/>
            <person name="Coelho S.M."/>
            <person name="Colleoni C."/>
            <person name="Czjzek M."/>
            <person name="Da Silva C."/>
            <person name="Delage L."/>
            <person name="Denoeud F."/>
            <person name="Deschamps P."/>
            <person name="Dittami S.M."/>
            <person name="Gabaldon T."/>
            <person name="Gachon C.M."/>
            <person name="Groisillier A."/>
            <person name="Herve C."/>
            <person name="Jabbari K."/>
            <person name="Katinka M."/>
            <person name="Kloareg B."/>
            <person name="Kowalczyk N."/>
            <person name="Labadie K."/>
            <person name="Leblanc C."/>
            <person name="Lopez P.J."/>
            <person name="McLachlan D.H."/>
            <person name="Meslet-Cladiere L."/>
            <person name="Moustafa A."/>
            <person name="Nehr Z."/>
            <person name="Nyvall Collen P."/>
            <person name="Panaud O."/>
            <person name="Partensky F."/>
            <person name="Poulain J."/>
            <person name="Rensing S.A."/>
            <person name="Rousvoal S."/>
            <person name="Samson G."/>
            <person name="Symeonidi A."/>
            <person name="Weissenbach J."/>
            <person name="Zambounis A."/>
            <person name="Wincker P."/>
            <person name="Boyen C."/>
        </authorList>
    </citation>
    <scope>NUCLEOTIDE SEQUENCE [LARGE SCALE GENOMIC DNA]</scope>
    <source>
        <strain evidence="2">cv. Stackhouse</strain>
    </source>
</reference>
<keyword evidence="2" id="KW-1185">Reference proteome</keyword>
<gene>
    <name evidence="1" type="ORF">CHC_T00003525001</name>
</gene>
<organism evidence="1 2">
    <name type="scientific">Chondrus crispus</name>
    <name type="common">Carrageen Irish moss</name>
    <name type="synonym">Polymorpha crispa</name>
    <dbReference type="NCBI Taxonomy" id="2769"/>
    <lineage>
        <taxon>Eukaryota</taxon>
        <taxon>Rhodophyta</taxon>
        <taxon>Florideophyceae</taxon>
        <taxon>Rhodymeniophycidae</taxon>
        <taxon>Gigartinales</taxon>
        <taxon>Gigartinaceae</taxon>
        <taxon>Chondrus</taxon>
    </lineage>
</organism>
<evidence type="ECO:0000313" key="1">
    <source>
        <dbReference type="EMBL" id="CDF34954.1"/>
    </source>
</evidence>
<dbReference type="EMBL" id="HG001711">
    <property type="protein sequence ID" value="CDF34954.1"/>
    <property type="molecule type" value="Genomic_DNA"/>
</dbReference>
<evidence type="ECO:0000313" key="2">
    <source>
        <dbReference type="Proteomes" id="UP000012073"/>
    </source>
</evidence>
<protein>
    <submittedName>
        <fullName evidence="1">Uncharacterized protein</fullName>
    </submittedName>
</protein>
<accession>R7QA84</accession>